<dbReference type="InterPro" id="IPR000515">
    <property type="entry name" value="MetI-like"/>
</dbReference>
<keyword evidence="2 7" id="KW-0813">Transport</keyword>
<evidence type="ECO:0000256" key="5">
    <source>
        <dbReference type="ARBA" id="ARBA00022989"/>
    </source>
</evidence>
<reference evidence="9 10" key="1">
    <citation type="submission" date="2016-03" db="EMBL/GenBank/DDBJ databases">
        <authorList>
            <person name="Ploux O."/>
        </authorList>
    </citation>
    <scope>NUCLEOTIDE SEQUENCE [LARGE SCALE GENOMIC DNA]</scope>
    <source>
        <strain evidence="9 10">R0</strain>
    </source>
</reference>
<proteinExistence type="inferred from homology"/>
<evidence type="ECO:0000313" key="10">
    <source>
        <dbReference type="Proteomes" id="UP000075320"/>
    </source>
</evidence>
<protein>
    <submittedName>
        <fullName evidence="9">ABC transporter permease</fullName>
    </submittedName>
</protein>
<comment type="caution">
    <text evidence="9">The sequence shown here is derived from an EMBL/GenBank/DDBJ whole genome shotgun (WGS) entry which is preliminary data.</text>
</comment>
<evidence type="ECO:0000256" key="2">
    <source>
        <dbReference type="ARBA" id="ARBA00022448"/>
    </source>
</evidence>
<dbReference type="EMBL" id="LUKE01000003">
    <property type="protein sequence ID" value="KYG63695.1"/>
    <property type="molecule type" value="Genomic_DNA"/>
</dbReference>
<evidence type="ECO:0000256" key="3">
    <source>
        <dbReference type="ARBA" id="ARBA00022475"/>
    </source>
</evidence>
<comment type="subcellular location">
    <subcellularLocation>
        <location evidence="1 7">Cell membrane</location>
        <topology evidence="1 7">Multi-pass membrane protein</topology>
    </subcellularLocation>
</comment>
<dbReference type="OrthoDB" id="5288519at2"/>
<dbReference type="SUPFAM" id="SSF161098">
    <property type="entry name" value="MetI-like"/>
    <property type="match status" value="1"/>
</dbReference>
<dbReference type="PANTHER" id="PTHR43386:SF1">
    <property type="entry name" value="D,D-DIPEPTIDE TRANSPORT SYSTEM PERMEASE PROTEIN DDPC-RELATED"/>
    <property type="match status" value="1"/>
</dbReference>
<dbReference type="GO" id="GO:0055085">
    <property type="term" value="P:transmembrane transport"/>
    <property type="evidence" value="ECO:0007669"/>
    <property type="project" value="InterPro"/>
</dbReference>
<dbReference type="Gene3D" id="1.10.3720.10">
    <property type="entry name" value="MetI-like"/>
    <property type="match status" value="1"/>
</dbReference>
<feature type="transmembrane region" description="Helical" evidence="7">
    <location>
        <begin position="230"/>
        <end position="253"/>
    </location>
</feature>
<evidence type="ECO:0000259" key="8">
    <source>
        <dbReference type="PROSITE" id="PS50928"/>
    </source>
</evidence>
<accession>A0A150WJE0</accession>
<feature type="transmembrane region" description="Helical" evidence="7">
    <location>
        <begin position="44"/>
        <end position="62"/>
    </location>
</feature>
<feature type="transmembrane region" description="Helical" evidence="7">
    <location>
        <begin position="369"/>
        <end position="391"/>
    </location>
</feature>
<evidence type="ECO:0000256" key="1">
    <source>
        <dbReference type="ARBA" id="ARBA00004651"/>
    </source>
</evidence>
<dbReference type="Pfam" id="PF00528">
    <property type="entry name" value="BPD_transp_1"/>
    <property type="match status" value="1"/>
</dbReference>
<dbReference type="Proteomes" id="UP000075320">
    <property type="component" value="Unassembled WGS sequence"/>
</dbReference>
<dbReference type="InterPro" id="IPR025966">
    <property type="entry name" value="OppC_N"/>
</dbReference>
<evidence type="ECO:0000256" key="7">
    <source>
        <dbReference type="RuleBase" id="RU363032"/>
    </source>
</evidence>
<dbReference type="Pfam" id="PF12911">
    <property type="entry name" value="OppC_N"/>
    <property type="match status" value="1"/>
</dbReference>
<dbReference type="InterPro" id="IPR035906">
    <property type="entry name" value="MetI-like_sf"/>
</dbReference>
<keyword evidence="4 7" id="KW-0812">Transmembrane</keyword>
<feature type="transmembrane region" description="Helical" evidence="7">
    <location>
        <begin position="323"/>
        <end position="349"/>
    </location>
</feature>
<feature type="transmembrane region" description="Helical" evidence="7">
    <location>
        <begin position="265"/>
        <end position="284"/>
    </location>
</feature>
<sequence>MTTQDMTMDSFEAENEKAVANRAEIEKPQPMWKMVLKQFMEHKLAVAGAVVIILFLLISIFANQIEAISGIDPDAQNVAHRYLPPFTTAESGQDVRETSIEQFINLHPEAADKIQKALVEKGVVQVAEADAIYELAPMAPKEAIEKLKSLDIPETAPLIKSFNDFSTLHIFGTDELGRDVFIRLVYGTRVSMGVGILAALASALIGLLIGSLAGYYGGIIDTILMRVTDALLSLPTIPVLIVMAAIDFTKIPILSWVVSTQNESIFKMVIILCIFSWMTVARLIRGSILSIREREFVLAAKTLGAKDSTIIIRHMFPNVVAPMLVSVTLGVGESILFEAALSFLGLGIMPPTPSWGNMLNNAQELIYQAPFLAILPGVLILMTTISFNFVGDGLQDAIDPKAIRR</sequence>
<feature type="domain" description="ABC transmembrane type-1" evidence="8">
    <location>
        <begin position="188"/>
        <end position="391"/>
    </location>
</feature>
<dbReference type="RefSeq" id="WP_061835589.1">
    <property type="nucleotide sequence ID" value="NZ_LUKE01000003.1"/>
</dbReference>
<keyword evidence="6 7" id="KW-0472">Membrane</keyword>
<organism evidence="9 10">
    <name type="scientific">Bdellovibrio bacteriovorus</name>
    <dbReference type="NCBI Taxonomy" id="959"/>
    <lineage>
        <taxon>Bacteria</taxon>
        <taxon>Pseudomonadati</taxon>
        <taxon>Bdellovibrionota</taxon>
        <taxon>Bdellovibrionia</taxon>
        <taxon>Bdellovibrionales</taxon>
        <taxon>Pseudobdellovibrionaceae</taxon>
        <taxon>Bdellovibrio</taxon>
    </lineage>
</organism>
<comment type="similarity">
    <text evidence="7">Belongs to the binding-protein-dependent transport system permease family.</text>
</comment>
<evidence type="ECO:0000256" key="6">
    <source>
        <dbReference type="ARBA" id="ARBA00023136"/>
    </source>
</evidence>
<dbReference type="AlphaFoldDB" id="A0A150WJE0"/>
<keyword evidence="3" id="KW-1003">Cell membrane</keyword>
<gene>
    <name evidence="9" type="ORF">AZI86_12765</name>
</gene>
<evidence type="ECO:0000313" key="9">
    <source>
        <dbReference type="EMBL" id="KYG63695.1"/>
    </source>
</evidence>
<dbReference type="GO" id="GO:0005886">
    <property type="term" value="C:plasma membrane"/>
    <property type="evidence" value="ECO:0007669"/>
    <property type="project" value="UniProtKB-SubCell"/>
</dbReference>
<dbReference type="CDD" id="cd06261">
    <property type="entry name" value="TM_PBP2"/>
    <property type="match status" value="1"/>
</dbReference>
<keyword evidence="5 7" id="KW-1133">Transmembrane helix</keyword>
<name>A0A150WJE0_BDEBC</name>
<evidence type="ECO:0000256" key="4">
    <source>
        <dbReference type="ARBA" id="ARBA00022692"/>
    </source>
</evidence>
<keyword evidence="10" id="KW-1185">Reference proteome</keyword>
<dbReference type="InterPro" id="IPR050366">
    <property type="entry name" value="BP-dependent_transpt_permease"/>
</dbReference>
<dbReference type="PROSITE" id="PS50928">
    <property type="entry name" value="ABC_TM1"/>
    <property type="match status" value="1"/>
</dbReference>
<feature type="transmembrane region" description="Helical" evidence="7">
    <location>
        <begin position="194"/>
        <end position="218"/>
    </location>
</feature>
<dbReference type="PANTHER" id="PTHR43386">
    <property type="entry name" value="OLIGOPEPTIDE TRANSPORT SYSTEM PERMEASE PROTEIN APPC"/>
    <property type="match status" value="1"/>
</dbReference>